<organism evidence="2 3">
    <name type="scientific">Pelusios castaneus</name>
    <name type="common">West African mud turtle</name>
    <dbReference type="NCBI Taxonomy" id="367368"/>
    <lineage>
        <taxon>Eukaryota</taxon>
        <taxon>Metazoa</taxon>
        <taxon>Chordata</taxon>
        <taxon>Craniata</taxon>
        <taxon>Vertebrata</taxon>
        <taxon>Euteleostomi</taxon>
        <taxon>Archelosauria</taxon>
        <taxon>Testudinata</taxon>
        <taxon>Testudines</taxon>
        <taxon>Pleurodira</taxon>
        <taxon>Pelomedusidae</taxon>
        <taxon>Pelusios</taxon>
    </lineage>
</organism>
<feature type="region of interest" description="Disordered" evidence="1">
    <location>
        <begin position="193"/>
        <end position="232"/>
    </location>
</feature>
<reference evidence="2" key="2">
    <citation type="submission" date="2025-09" db="UniProtKB">
        <authorList>
            <consortium name="Ensembl"/>
        </authorList>
    </citation>
    <scope>IDENTIFICATION</scope>
</reference>
<evidence type="ECO:0000256" key="1">
    <source>
        <dbReference type="SAM" id="MobiDB-lite"/>
    </source>
</evidence>
<sequence>MSRHRSASQSANSPGLLNPLASPALLVLASTAEGTRTTPSPCQQPRHFGVPVAMEKPSPLPFLGTAYSLVYPHGDRLAPAGRDYPPQLLPLPAPFAHPSLERGGAGMLSYGALHPFAPFHLADDVECFPGGFLAGKQPKGRSGSELPQVCCLALKKEMETQRHLGSIPSSGRGLGFRGYSRSVWESGLLASLSSSATDSPRDPSRCCASVSPRAKRGGMIPQLHNQRGEGGCRGTDRSGFAFLAQGM</sequence>
<keyword evidence="3" id="KW-1185">Reference proteome</keyword>
<dbReference type="Ensembl" id="ENSPCET00000024797.1">
    <property type="protein sequence ID" value="ENSPCEP00000023998.1"/>
    <property type="gene ID" value="ENSPCEG00000018169.1"/>
</dbReference>
<dbReference type="Proteomes" id="UP000694393">
    <property type="component" value="Unplaced"/>
</dbReference>
<dbReference type="AlphaFoldDB" id="A0A8C8SM84"/>
<name>A0A8C8SM84_9SAUR</name>
<accession>A0A8C8SM84</accession>
<reference evidence="2" key="1">
    <citation type="submission" date="2025-08" db="UniProtKB">
        <authorList>
            <consortium name="Ensembl"/>
        </authorList>
    </citation>
    <scope>IDENTIFICATION</scope>
</reference>
<evidence type="ECO:0000313" key="3">
    <source>
        <dbReference type="Proteomes" id="UP000694393"/>
    </source>
</evidence>
<proteinExistence type="predicted"/>
<evidence type="ECO:0000313" key="2">
    <source>
        <dbReference type="Ensembl" id="ENSPCEP00000023998.1"/>
    </source>
</evidence>
<protein>
    <submittedName>
        <fullName evidence="2">Uncharacterized protein</fullName>
    </submittedName>
</protein>